<evidence type="ECO:0000256" key="7">
    <source>
        <dbReference type="ARBA" id="ARBA00022989"/>
    </source>
</evidence>
<feature type="transmembrane region" description="Helical" evidence="9">
    <location>
        <begin position="321"/>
        <end position="338"/>
    </location>
</feature>
<dbReference type="PANTHER" id="PTHR37324:SF2">
    <property type="entry name" value="PTS SYSTEM GALACTITOL-SPECIFIC EIIC COMPONENT"/>
    <property type="match status" value="1"/>
</dbReference>
<comment type="subcellular location">
    <subcellularLocation>
        <location evidence="1">Cell membrane</location>
        <topology evidence="1">Multi-pass membrane protein</topology>
    </subcellularLocation>
</comment>
<keyword evidence="5" id="KW-0598">Phosphotransferase system</keyword>
<dbReference type="PROSITE" id="PS51104">
    <property type="entry name" value="PTS_EIIC_TYPE_2"/>
    <property type="match status" value="1"/>
</dbReference>
<reference evidence="11 12" key="1">
    <citation type="submission" date="2017-05" db="EMBL/GenBank/DDBJ databases">
        <title>The Genome Sequence of Enterococcus mundtii 6B1_DIV0119.</title>
        <authorList>
            <consortium name="The Broad Institute Genomics Platform"/>
            <consortium name="The Broad Institute Genomic Center for Infectious Diseases"/>
            <person name="Earl A."/>
            <person name="Manson A."/>
            <person name="Schwartman J."/>
            <person name="Gilmore M."/>
            <person name="Abouelleil A."/>
            <person name="Cao P."/>
            <person name="Chapman S."/>
            <person name="Cusick C."/>
            <person name="Shea T."/>
            <person name="Young S."/>
            <person name="Neafsey D."/>
            <person name="Nusbaum C."/>
            <person name="Birren B."/>
        </authorList>
    </citation>
    <scope>NUCLEOTIDE SEQUENCE [LARGE SCALE GENOMIC DNA]</scope>
    <source>
        <strain evidence="11 12">6B1_DIV0119</strain>
    </source>
</reference>
<dbReference type="InterPro" id="IPR013853">
    <property type="entry name" value="EIIC-GAT"/>
</dbReference>
<feature type="domain" description="PTS EIIC type-2" evidence="10">
    <location>
        <begin position="23"/>
        <end position="460"/>
    </location>
</feature>
<dbReference type="GO" id="GO:0009401">
    <property type="term" value="P:phosphoenolpyruvate-dependent sugar phosphotransferase system"/>
    <property type="evidence" value="ECO:0007669"/>
    <property type="project" value="UniProtKB-KW"/>
</dbReference>
<dbReference type="InterPro" id="IPR013014">
    <property type="entry name" value="PTS_EIIC_2"/>
</dbReference>
<gene>
    <name evidence="11" type="ORF">A5802_002685</name>
</gene>
<evidence type="ECO:0000313" key="12">
    <source>
        <dbReference type="Proteomes" id="UP000195024"/>
    </source>
</evidence>
<name>A0A1I4NE47_ENTMU</name>
<proteinExistence type="predicted"/>
<keyword evidence="2" id="KW-0813">Transport</keyword>
<accession>A0A1I4NE47</accession>
<evidence type="ECO:0000256" key="4">
    <source>
        <dbReference type="ARBA" id="ARBA00022597"/>
    </source>
</evidence>
<evidence type="ECO:0000256" key="5">
    <source>
        <dbReference type="ARBA" id="ARBA00022683"/>
    </source>
</evidence>
<dbReference type="Proteomes" id="UP000195024">
    <property type="component" value="Unassembled WGS sequence"/>
</dbReference>
<protein>
    <submittedName>
        <fullName evidence="11">PTS system galactitol-specific transporter subunit IIC</fullName>
    </submittedName>
</protein>
<dbReference type="PIRSF" id="PIRSF006304">
    <property type="entry name" value="GatC"/>
    <property type="match status" value="1"/>
</dbReference>
<feature type="transmembrane region" description="Helical" evidence="9">
    <location>
        <begin position="110"/>
        <end position="130"/>
    </location>
</feature>
<organism evidence="11 12">
    <name type="scientific">Enterococcus mundtii</name>
    <dbReference type="NCBI Taxonomy" id="53346"/>
    <lineage>
        <taxon>Bacteria</taxon>
        <taxon>Bacillati</taxon>
        <taxon>Bacillota</taxon>
        <taxon>Bacilli</taxon>
        <taxon>Lactobacillales</taxon>
        <taxon>Enterococcaceae</taxon>
        <taxon>Enterococcus</taxon>
    </lineage>
</organism>
<feature type="transmembrane region" description="Helical" evidence="9">
    <location>
        <begin position="433"/>
        <end position="453"/>
    </location>
</feature>
<comment type="caution">
    <text evidence="11">The sequence shown here is derived from an EMBL/GenBank/DDBJ whole genome shotgun (WGS) entry which is preliminary data.</text>
</comment>
<evidence type="ECO:0000256" key="9">
    <source>
        <dbReference type="SAM" id="Phobius"/>
    </source>
</evidence>
<keyword evidence="6 9" id="KW-0812">Transmembrane</keyword>
<dbReference type="GO" id="GO:0015577">
    <property type="term" value="F:galactitol transmembrane transporter activity"/>
    <property type="evidence" value="ECO:0007669"/>
    <property type="project" value="InterPro"/>
</dbReference>
<keyword evidence="7 9" id="KW-1133">Transmembrane helix</keyword>
<feature type="transmembrane region" description="Helical" evidence="9">
    <location>
        <begin position="344"/>
        <end position="363"/>
    </location>
</feature>
<dbReference type="Pfam" id="PF03611">
    <property type="entry name" value="EIIC-GAT"/>
    <property type="match status" value="1"/>
</dbReference>
<sequence length="478" mass="52283">MPSTKKSYQKKEVKKMQLFQDVINYILDLGSAIFVPLIILLLGLIAGMKFKKAFMSAITLGIAFTGMSMVIGFMSNAVSPASEALAKNTGLNLPALDLGWTGAASITWSWSYAFIFFAVVLGVNFIMLIFNWTKTLNVDMWNVWGKALTAYLVYFVSGSLLAGFVTAIIQVILELKMGDMFQRHIEDLTGIPLVTVTHLMNISAVLLLPINVIMDKISFFNRRADTKALKKKIGIFSENSVMGFLIGLGLGLAAAYGVSGSLNLAIQIATAMALFPMISKMFMQSLSPLADAMSEMMKKRFKDREIYIGLDWPILAGRTEIWVAAILLVPVFIGYAIVLPGNAVLPLAGIINYSIAVGGLLLTGGNLVRMLIMGVISMPIYLYAATYLTPILTGLADRTGAVEGIQKGQQITWSSIEGPEFRILFAEAFKGNILGIIGSVLFIAMFVWLYKYMSKVKVPSQRYEEQGTQSTQVRATNG</sequence>
<dbReference type="PANTHER" id="PTHR37324">
    <property type="entry name" value="PTS SYSTEM GALACTITOL-SPECIFIC EIIC COMPONENT"/>
    <property type="match status" value="1"/>
</dbReference>
<evidence type="ECO:0000313" key="11">
    <source>
        <dbReference type="EMBL" id="OTP25532.1"/>
    </source>
</evidence>
<evidence type="ECO:0000256" key="2">
    <source>
        <dbReference type="ARBA" id="ARBA00022448"/>
    </source>
</evidence>
<evidence type="ECO:0000256" key="6">
    <source>
        <dbReference type="ARBA" id="ARBA00022692"/>
    </source>
</evidence>
<feature type="transmembrane region" description="Helical" evidence="9">
    <location>
        <begin position="193"/>
        <end position="214"/>
    </location>
</feature>
<keyword evidence="3" id="KW-1003">Cell membrane</keyword>
<evidence type="ECO:0000256" key="3">
    <source>
        <dbReference type="ARBA" id="ARBA00022475"/>
    </source>
</evidence>
<evidence type="ECO:0000259" key="10">
    <source>
        <dbReference type="PROSITE" id="PS51104"/>
    </source>
</evidence>
<feature type="transmembrane region" description="Helical" evidence="9">
    <location>
        <begin position="53"/>
        <end position="74"/>
    </location>
</feature>
<feature type="transmembrane region" description="Helical" evidence="9">
    <location>
        <begin position="264"/>
        <end position="283"/>
    </location>
</feature>
<evidence type="ECO:0000256" key="8">
    <source>
        <dbReference type="ARBA" id="ARBA00023136"/>
    </source>
</evidence>
<keyword evidence="8 9" id="KW-0472">Membrane</keyword>
<evidence type="ECO:0000256" key="1">
    <source>
        <dbReference type="ARBA" id="ARBA00004651"/>
    </source>
</evidence>
<feature type="transmembrane region" description="Helical" evidence="9">
    <location>
        <begin position="151"/>
        <end position="173"/>
    </location>
</feature>
<dbReference type="AlphaFoldDB" id="A0A1I4NE47"/>
<dbReference type="GO" id="GO:0005886">
    <property type="term" value="C:plasma membrane"/>
    <property type="evidence" value="ECO:0007669"/>
    <property type="project" value="UniProtKB-SubCell"/>
</dbReference>
<feature type="transmembrane region" description="Helical" evidence="9">
    <location>
        <begin position="235"/>
        <end position="258"/>
    </location>
</feature>
<dbReference type="InterPro" id="IPR004703">
    <property type="entry name" value="PTS_sugar-sp_permease"/>
</dbReference>
<feature type="transmembrane region" description="Helical" evidence="9">
    <location>
        <begin position="370"/>
        <end position="388"/>
    </location>
</feature>
<keyword evidence="4" id="KW-0762">Sugar transport</keyword>
<feature type="transmembrane region" description="Helical" evidence="9">
    <location>
        <begin position="22"/>
        <end position="46"/>
    </location>
</feature>
<dbReference type="EMBL" id="NGMS01000002">
    <property type="protein sequence ID" value="OTP25532.1"/>
    <property type="molecule type" value="Genomic_DNA"/>
</dbReference>